<dbReference type="InterPro" id="IPR011765">
    <property type="entry name" value="Pept_M16_N"/>
</dbReference>
<keyword evidence="6" id="KW-0862">Zinc</keyword>
<feature type="domain" description="Peptidase M16 C-terminal" evidence="12">
    <location>
        <begin position="237"/>
        <end position="412"/>
    </location>
</feature>
<dbReference type="InterPro" id="IPR011249">
    <property type="entry name" value="Metalloenz_LuxS/M16"/>
</dbReference>
<dbReference type="InterPro" id="IPR001431">
    <property type="entry name" value="Pept_M16_Zn_BS"/>
</dbReference>
<keyword evidence="3" id="KW-0645">Protease</keyword>
<dbReference type="SUPFAM" id="SSF63411">
    <property type="entry name" value="LuxS/MPP-like metallohydrolase"/>
    <property type="match status" value="3"/>
</dbReference>
<reference evidence="14" key="1">
    <citation type="submission" date="2020-09" db="EMBL/GenBank/DDBJ databases">
        <title>Sphingomonas sp., a new species isolated from pork steak.</title>
        <authorList>
            <person name="Heidler von Heilborn D."/>
        </authorList>
    </citation>
    <scope>NUCLEOTIDE SEQUENCE [LARGE SCALE GENOMIC DNA]</scope>
</reference>
<keyword evidence="5" id="KW-0378">Hydrolase</keyword>
<keyword evidence="7" id="KW-0482">Metalloprotease</keyword>
<proteinExistence type="inferred from homology"/>
<feature type="domain" description="Peptidase M16 N-terminal" evidence="11">
    <location>
        <begin position="86"/>
        <end position="222"/>
    </location>
</feature>
<dbReference type="Pfam" id="PF05193">
    <property type="entry name" value="Peptidase_M16_C"/>
    <property type="match status" value="2"/>
</dbReference>
<dbReference type="EMBL" id="CP061035">
    <property type="protein sequence ID" value="QQV78411.1"/>
    <property type="molecule type" value="Genomic_DNA"/>
</dbReference>
<feature type="chain" id="PRO_5037585982" evidence="10">
    <location>
        <begin position="27"/>
        <end position="999"/>
    </location>
</feature>
<evidence type="ECO:0000256" key="8">
    <source>
        <dbReference type="RuleBase" id="RU004447"/>
    </source>
</evidence>
<dbReference type="GO" id="GO:0046872">
    <property type="term" value="F:metal ion binding"/>
    <property type="evidence" value="ECO:0007669"/>
    <property type="project" value="UniProtKB-KW"/>
</dbReference>
<evidence type="ECO:0000256" key="3">
    <source>
        <dbReference type="ARBA" id="ARBA00022670"/>
    </source>
</evidence>
<evidence type="ECO:0000256" key="10">
    <source>
        <dbReference type="SAM" id="SignalP"/>
    </source>
</evidence>
<feature type="region of interest" description="Disordered" evidence="9">
    <location>
        <begin position="282"/>
        <end position="302"/>
    </location>
</feature>
<evidence type="ECO:0000256" key="6">
    <source>
        <dbReference type="ARBA" id="ARBA00022833"/>
    </source>
</evidence>
<dbReference type="InterPro" id="IPR007863">
    <property type="entry name" value="Peptidase_M16_C"/>
</dbReference>
<evidence type="ECO:0000259" key="11">
    <source>
        <dbReference type="Pfam" id="PF00675"/>
    </source>
</evidence>
<organism evidence="13 14">
    <name type="scientific">Sphingomonas aliaeris</name>
    <dbReference type="NCBI Taxonomy" id="2759526"/>
    <lineage>
        <taxon>Bacteria</taxon>
        <taxon>Pseudomonadati</taxon>
        <taxon>Pseudomonadota</taxon>
        <taxon>Alphaproteobacteria</taxon>
        <taxon>Sphingomonadales</taxon>
        <taxon>Sphingomonadaceae</taxon>
        <taxon>Sphingomonas</taxon>
    </lineage>
</organism>
<evidence type="ECO:0000256" key="7">
    <source>
        <dbReference type="ARBA" id="ARBA00023049"/>
    </source>
</evidence>
<dbReference type="GO" id="GO:0004222">
    <property type="term" value="F:metalloendopeptidase activity"/>
    <property type="evidence" value="ECO:0007669"/>
    <property type="project" value="InterPro"/>
</dbReference>
<evidence type="ECO:0000259" key="12">
    <source>
        <dbReference type="Pfam" id="PF05193"/>
    </source>
</evidence>
<dbReference type="Pfam" id="PF00675">
    <property type="entry name" value="Peptidase_M16"/>
    <property type="match status" value="1"/>
</dbReference>
<feature type="domain" description="Peptidase M16 C-terminal" evidence="12">
    <location>
        <begin position="719"/>
        <end position="891"/>
    </location>
</feature>
<dbReference type="Gene3D" id="3.30.830.10">
    <property type="entry name" value="Metalloenzyme, LuxS/M16 peptidase-like"/>
    <property type="match status" value="4"/>
</dbReference>
<evidence type="ECO:0000313" key="13">
    <source>
        <dbReference type="EMBL" id="QQV78411.1"/>
    </source>
</evidence>
<gene>
    <name evidence="13" type="ORF">H5J25_07100</name>
</gene>
<evidence type="ECO:0000256" key="4">
    <source>
        <dbReference type="ARBA" id="ARBA00022723"/>
    </source>
</evidence>
<keyword evidence="10" id="KW-0732">Signal</keyword>
<keyword evidence="4" id="KW-0479">Metal-binding</keyword>
<dbReference type="GO" id="GO:0006508">
    <property type="term" value="P:proteolysis"/>
    <property type="evidence" value="ECO:0007669"/>
    <property type="project" value="UniProtKB-KW"/>
</dbReference>
<comment type="cofactor">
    <cofactor evidence="1">
        <name>Zn(2+)</name>
        <dbReference type="ChEBI" id="CHEBI:29105"/>
    </cofactor>
</comment>
<feature type="signal peptide" evidence="10">
    <location>
        <begin position="1"/>
        <end position="26"/>
    </location>
</feature>
<dbReference type="Proteomes" id="UP000595894">
    <property type="component" value="Chromosome"/>
</dbReference>
<dbReference type="PANTHER" id="PTHR43690">
    <property type="entry name" value="NARDILYSIN"/>
    <property type="match status" value="1"/>
</dbReference>
<dbReference type="PANTHER" id="PTHR43690:SF17">
    <property type="entry name" value="PROTEIN YHJJ"/>
    <property type="match status" value="1"/>
</dbReference>
<dbReference type="InterPro" id="IPR050626">
    <property type="entry name" value="Peptidase_M16"/>
</dbReference>
<dbReference type="PROSITE" id="PS00143">
    <property type="entry name" value="INSULINASE"/>
    <property type="match status" value="1"/>
</dbReference>
<evidence type="ECO:0000256" key="1">
    <source>
        <dbReference type="ARBA" id="ARBA00001947"/>
    </source>
</evidence>
<feature type="compositionally biased region" description="Basic and acidic residues" evidence="9">
    <location>
        <begin position="286"/>
        <end position="295"/>
    </location>
</feature>
<evidence type="ECO:0000313" key="14">
    <source>
        <dbReference type="Proteomes" id="UP000595894"/>
    </source>
</evidence>
<accession>A0A974NWU7</accession>
<comment type="similarity">
    <text evidence="2 8">Belongs to the peptidase M16 family.</text>
</comment>
<protein>
    <submittedName>
        <fullName evidence="13">Insulinase family protein</fullName>
    </submittedName>
</protein>
<evidence type="ECO:0000256" key="9">
    <source>
        <dbReference type="SAM" id="MobiDB-lite"/>
    </source>
</evidence>
<name>A0A974NWU7_9SPHN</name>
<keyword evidence="14" id="KW-1185">Reference proteome</keyword>
<dbReference type="AlphaFoldDB" id="A0A974NWU7"/>
<sequence>MHVSSRAVRRPLILSLLLALTLPASGQNVVPAAPQGSAAAAAADKIDRTNWLYVGSDITPDPAWHYGTLPNGVRYAVRRNGVPPGQVAVRVRIDAGSLMENDNERGFAHLVEHLTFRGSEYVPDGEAKRIWQRMGTTFGSDTNAQTTPTGTTYKLDLPSATEAGLDESLKILAGMVDNPSITAAALNAERPAVLAEQREAPGPQVRFSDARLATFFAGQPLADRSPIGTIDKLNGATPESVRAFHDRWYRPERAVVVISGDFDPAVFERLVAKNFSDWKGVGPKPAEPDFGKPDPSKPSTAVVSEPSLPAIVGFAVLRPWKYQDDTILMNQKRLVDSVAGSVISRRLETRARAGGSFISASVNTSNESRSADITYVSIVPIGNDWAAALKDVRAVIEDAKVNPPSQAEIDRELSDIDTIMRTSVETAKAEAGAAQADDMVQAVDIRETTTAPATIYAVLRDAIQKKMFTPKTVLESTQRIFTGTAQRALLNTPTPEDGAVTKLAAVLQEDVSGLAGKRTRQGKVDFSKLPKLGKPATVVSREKIDDFEMEKVVFSNGVRLMLRVSPAEETRVYVRVRFGGGYNSLPADRRSPIWAADGAIVGGGVGKLRQGDIDQMTAGRRIGLDFGIDDDAFVFSAMTSPTDLANQLKLMAGYMSAPGWDPNPLARIKSVTLAQYAGYDSSPSGVLARDLEGLLHDGDPRWGTPTREEVTATTAADSRKLWEPLLQQGPVEVQVFGDIDAEATIRAVAASIGALPKRSPPPTAAPPVRFPAHNATPLIETHGGPDNQAVAVIVWPTGGGMENQSDSTYLDILAQVFSDRLFDRLRSEAGASYSPSVQSQWPDGLASGGRLFAIGQVTPANVNLFFKMSREIASDLYANPISDDEMKRTIEPMKQLVLRQATGNTFWINQVENGTYDDRRVEGLRQMFRDLGGANSAMLQVVAQKYLKPDVDWTMAVVPRGPDGKAVALAPAPATVAPAATTPVKAKPAVGVKKRVEGR</sequence>
<dbReference type="KEGG" id="sari:H5J25_07100"/>
<evidence type="ECO:0000256" key="2">
    <source>
        <dbReference type="ARBA" id="ARBA00007261"/>
    </source>
</evidence>
<evidence type="ECO:0000256" key="5">
    <source>
        <dbReference type="ARBA" id="ARBA00022801"/>
    </source>
</evidence>